<dbReference type="STRING" id="1184151.AW736_07550"/>
<dbReference type="SUPFAM" id="SSF55031">
    <property type="entry name" value="Bacterial exopeptidase dimerisation domain"/>
    <property type="match status" value="1"/>
</dbReference>
<dbReference type="AlphaFoldDB" id="A0A178IKT7"/>
<dbReference type="PANTHER" id="PTHR43808:SF31">
    <property type="entry name" value="N-ACETYL-L-CITRULLINE DEACETYLASE"/>
    <property type="match status" value="1"/>
</dbReference>
<dbReference type="Gene3D" id="3.40.630.10">
    <property type="entry name" value="Zn peptidases"/>
    <property type="match status" value="2"/>
</dbReference>
<sequence>MNGFGYVERFPASLVELLCEFVKRPSVSPEGEAGGSEPGERAMADYLAGLLRGLGGEVSVVEVQPGRPNVVGRFPAGTMPDDNAAPVIALVPHLDTVGVGGMTIPPFAPAVRGGKIFGRGATDTKGPMAAALWALARWLRSPAAGHSRVTWVFAATMGEEEMSTGAAALCKAGFRANFAVVLEPTDLRIVRAEKGVLRVWVEAAGRACHGATPERGDNAVYKLLPFLRACQEELAPALAAARHPDLGGASLNVGVVRGGNELNIVPDACRAGLDIRTHPGMPNAEILARVRAAVAASEMGGGKGPGSSLSVRVHRDGPPFVLAENHPWVRRLAVHAKGVEVAPWFSDANVLNANGTPAVAFGPGAIAQAHTKDEFIESAALEEGARVLEEFIDSISRQ</sequence>
<dbReference type="InterPro" id="IPR036264">
    <property type="entry name" value="Bact_exopeptidase_dim_dom"/>
</dbReference>
<keyword evidence="1" id="KW-0479">Metal-binding</keyword>
<evidence type="ECO:0000256" key="2">
    <source>
        <dbReference type="ARBA" id="ARBA00022801"/>
    </source>
</evidence>
<organism evidence="5 6">
    <name type="scientific">Termitidicoccus mucosus</name>
    <dbReference type="NCBI Taxonomy" id="1184151"/>
    <lineage>
        <taxon>Bacteria</taxon>
        <taxon>Pseudomonadati</taxon>
        <taxon>Verrucomicrobiota</taxon>
        <taxon>Opitutia</taxon>
        <taxon>Opitutales</taxon>
        <taxon>Opitutaceae</taxon>
        <taxon>Termitidicoccus</taxon>
    </lineage>
</organism>
<dbReference type="OrthoDB" id="9792335at2"/>
<keyword evidence="2" id="KW-0378">Hydrolase</keyword>
<dbReference type="InterPro" id="IPR002933">
    <property type="entry name" value="Peptidase_M20"/>
</dbReference>
<dbReference type="EMBL" id="LRRQ01000056">
    <property type="protein sequence ID" value="OAM90492.1"/>
    <property type="molecule type" value="Genomic_DNA"/>
</dbReference>
<dbReference type="Proteomes" id="UP000078486">
    <property type="component" value="Unassembled WGS sequence"/>
</dbReference>
<keyword evidence="3" id="KW-0170">Cobalt</keyword>
<dbReference type="Pfam" id="PF07687">
    <property type="entry name" value="M20_dimer"/>
    <property type="match status" value="1"/>
</dbReference>
<comment type="caution">
    <text evidence="5">The sequence shown here is derived from an EMBL/GenBank/DDBJ whole genome shotgun (WGS) entry which is preliminary data.</text>
</comment>
<dbReference type="Gene3D" id="3.30.70.360">
    <property type="match status" value="1"/>
</dbReference>
<dbReference type="PANTHER" id="PTHR43808">
    <property type="entry name" value="ACETYLORNITHINE DEACETYLASE"/>
    <property type="match status" value="1"/>
</dbReference>
<evidence type="ECO:0000256" key="1">
    <source>
        <dbReference type="ARBA" id="ARBA00022723"/>
    </source>
</evidence>
<evidence type="ECO:0000313" key="6">
    <source>
        <dbReference type="Proteomes" id="UP000078486"/>
    </source>
</evidence>
<evidence type="ECO:0000259" key="4">
    <source>
        <dbReference type="Pfam" id="PF07687"/>
    </source>
</evidence>
<keyword evidence="6" id="KW-1185">Reference proteome</keyword>
<dbReference type="GO" id="GO:0008777">
    <property type="term" value="F:acetylornithine deacetylase activity"/>
    <property type="evidence" value="ECO:0007669"/>
    <property type="project" value="TreeGrafter"/>
</dbReference>
<feature type="domain" description="Peptidase M20 dimerisation" evidence="4">
    <location>
        <begin position="192"/>
        <end position="295"/>
    </location>
</feature>
<evidence type="ECO:0000313" key="5">
    <source>
        <dbReference type="EMBL" id="OAM90492.1"/>
    </source>
</evidence>
<proteinExistence type="predicted"/>
<evidence type="ECO:0000256" key="3">
    <source>
        <dbReference type="ARBA" id="ARBA00023285"/>
    </source>
</evidence>
<name>A0A178IKT7_9BACT</name>
<accession>A0A178IKT7</accession>
<reference evidence="5 6" key="1">
    <citation type="submission" date="2016-01" db="EMBL/GenBank/DDBJ databases">
        <title>High potential of lignocellulose degradation of a new Verrucomicrobia species.</title>
        <authorList>
            <person name="Wang Y."/>
            <person name="Shi Y."/>
            <person name="Qiu Z."/>
            <person name="Liu S."/>
            <person name="Yang H."/>
        </authorList>
    </citation>
    <scope>NUCLEOTIDE SEQUENCE [LARGE SCALE GENOMIC DNA]</scope>
    <source>
        <strain evidence="5 6">TSB47</strain>
    </source>
</reference>
<dbReference type="GO" id="GO:0046872">
    <property type="term" value="F:metal ion binding"/>
    <property type="evidence" value="ECO:0007669"/>
    <property type="project" value="UniProtKB-KW"/>
</dbReference>
<dbReference type="GO" id="GO:0006526">
    <property type="term" value="P:L-arginine biosynthetic process"/>
    <property type="evidence" value="ECO:0007669"/>
    <property type="project" value="TreeGrafter"/>
</dbReference>
<protein>
    <submittedName>
        <fullName evidence="5">Acetylornithine deacetylase</fullName>
    </submittedName>
</protein>
<dbReference type="InterPro" id="IPR050072">
    <property type="entry name" value="Peptidase_M20A"/>
</dbReference>
<gene>
    <name evidence="5" type="ORF">AW736_07550</name>
</gene>
<dbReference type="SUPFAM" id="SSF53187">
    <property type="entry name" value="Zn-dependent exopeptidases"/>
    <property type="match status" value="1"/>
</dbReference>
<dbReference type="InterPro" id="IPR011650">
    <property type="entry name" value="Peptidase_M20_dimer"/>
</dbReference>
<dbReference type="Pfam" id="PF01546">
    <property type="entry name" value="Peptidase_M20"/>
    <property type="match status" value="1"/>
</dbReference>